<keyword evidence="3" id="KW-0804">Transcription</keyword>
<feature type="domain" description="HTH tetR-type" evidence="5">
    <location>
        <begin position="6"/>
        <end position="66"/>
    </location>
</feature>
<dbReference type="InterPro" id="IPR050109">
    <property type="entry name" value="HTH-type_TetR-like_transc_reg"/>
</dbReference>
<evidence type="ECO:0000313" key="6">
    <source>
        <dbReference type="EMBL" id="MFC4243708.1"/>
    </source>
</evidence>
<evidence type="ECO:0000313" key="7">
    <source>
        <dbReference type="Proteomes" id="UP001595900"/>
    </source>
</evidence>
<dbReference type="Pfam" id="PF17754">
    <property type="entry name" value="TetR_C_14"/>
    <property type="match status" value="1"/>
</dbReference>
<dbReference type="InterPro" id="IPR009057">
    <property type="entry name" value="Homeodomain-like_sf"/>
</dbReference>
<dbReference type="Gene3D" id="1.10.357.10">
    <property type="entry name" value="Tetracycline Repressor, domain 2"/>
    <property type="match status" value="1"/>
</dbReference>
<accession>A0ABV8Q7S3</accession>
<sequence length="187" mass="20208">MGRWEPGARNRLAIAALELFIERGYEATTVADIAARAGLTERTFYRQFADKREVLFGDPESYRATFTDAITAAPPEATPMQALAAALTAAGGYFVGRHPYARQRNTVIAANPALQERELVKRLHLTEAVADALRSRGAHDATAQLTAELGTVAFHQAFARWVARDEDSDLGALALAVLDELRAAAAA</sequence>
<dbReference type="PANTHER" id="PTHR30055">
    <property type="entry name" value="HTH-TYPE TRANSCRIPTIONAL REGULATOR RUTR"/>
    <property type="match status" value="1"/>
</dbReference>
<name>A0ABV8Q7S3_9MICO</name>
<dbReference type="RefSeq" id="WP_390228788.1">
    <property type="nucleotide sequence ID" value="NZ_JBHSCN010000005.1"/>
</dbReference>
<comment type="caution">
    <text evidence="6">The sequence shown here is derived from an EMBL/GenBank/DDBJ whole genome shotgun (WGS) entry which is preliminary data.</text>
</comment>
<organism evidence="6 7">
    <name type="scientific">Gryllotalpicola reticulitermitis</name>
    <dbReference type="NCBI Taxonomy" id="1184153"/>
    <lineage>
        <taxon>Bacteria</taxon>
        <taxon>Bacillati</taxon>
        <taxon>Actinomycetota</taxon>
        <taxon>Actinomycetes</taxon>
        <taxon>Micrococcales</taxon>
        <taxon>Microbacteriaceae</taxon>
        <taxon>Gryllotalpicola</taxon>
    </lineage>
</organism>
<dbReference type="PRINTS" id="PR00455">
    <property type="entry name" value="HTHTETR"/>
</dbReference>
<dbReference type="InterPro" id="IPR001647">
    <property type="entry name" value="HTH_TetR"/>
</dbReference>
<evidence type="ECO:0000256" key="2">
    <source>
        <dbReference type="ARBA" id="ARBA00023125"/>
    </source>
</evidence>
<keyword evidence="7" id="KW-1185">Reference proteome</keyword>
<feature type="DNA-binding region" description="H-T-H motif" evidence="4">
    <location>
        <begin position="29"/>
        <end position="48"/>
    </location>
</feature>
<dbReference type="EMBL" id="JBHSCN010000005">
    <property type="protein sequence ID" value="MFC4243708.1"/>
    <property type="molecule type" value="Genomic_DNA"/>
</dbReference>
<protein>
    <submittedName>
        <fullName evidence="6">TetR/AcrR family transcriptional regulator</fullName>
    </submittedName>
</protein>
<proteinExistence type="predicted"/>
<reference evidence="7" key="1">
    <citation type="journal article" date="2019" name="Int. J. Syst. Evol. Microbiol.">
        <title>The Global Catalogue of Microorganisms (GCM) 10K type strain sequencing project: providing services to taxonomists for standard genome sequencing and annotation.</title>
        <authorList>
            <consortium name="The Broad Institute Genomics Platform"/>
            <consortium name="The Broad Institute Genome Sequencing Center for Infectious Disease"/>
            <person name="Wu L."/>
            <person name="Ma J."/>
        </authorList>
    </citation>
    <scope>NUCLEOTIDE SEQUENCE [LARGE SCALE GENOMIC DNA]</scope>
    <source>
        <strain evidence="7">CGMCC 1.10363</strain>
    </source>
</reference>
<evidence type="ECO:0000256" key="4">
    <source>
        <dbReference type="PROSITE-ProRule" id="PRU00335"/>
    </source>
</evidence>
<evidence type="ECO:0000259" key="5">
    <source>
        <dbReference type="PROSITE" id="PS50977"/>
    </source>
</evidence>
<dbReference type="Proteomes" id="UP001595900">
    <property type="component" value="Unassembled WGS sequence"/>
</dbReference>
<dbReference type="PROSITE" id="PS50977">
    <property type="entry name" value="HTH_TETR_2"/>
    <property type="match status" value="1"/>
</dbReference>
<evidence type="ECO:0000256" key="1">
    <source>
        <dbReference type="ARBA" id="ARBA00023015"/>
    </source>
</evidence>
<evidence type="ECO:0000256" key="3">
    <source>
        <dbReference type="ARBA" id="ARBA00023163"/>
    </source>
</evidence>
<keyword evidence="2 4" id="KW-0238">DNA-binding</keyword>
<dbReference type="SUPFAM" id="SSF46689">
    <property type="entry name" value="Homeodomain-like"/>
    <property type="match status" value="1"/>
</dbReference>
<keyword evidence="1" id="KW-0805">Transcription regulation</keyword>
<dbReference type="Pfam" id="PF00440">
    <property type="entry name" value="TetR_N"/>
    <property type="match status" value="1"/>
</dbReference>
<gene>
    <name evidence="6" type="ORF">ACFOYW_10010</name>
</gene>
<dbReference type="PANTHER" id="PTHR30055:SF238">
    <property type="entry name" value="MYCOFACTOCIN BIOSYNTHESIS TRANSCRIPTIONAL REGULATOR MFTR-RELATED"/>
    <property type="match status" value="1"/>
</dbReference>
<dbReference type="InterPro" id="IPR041347">
    <property type="entry name" value="MftR_C"/>
</dbReference>